<evidence type="ECO:0000256" key="1">
    <source>
        <dbReference type="ARBA" id="ARBA00022485"/>
    </source>
</evidence>
<sequence length="216" mass="24690">MFKSRDQLEALIVTDEMNAVEYPLMEDFYTIQGEGAHSGRPAYFIRTAGCDVNCWWCDVRESWDEDAHPRETVGNIVERAKDSGAEFAVITGGEPLLHDLDPMTFKLKQAGIQTHIETSGSSPLSGYLDWITLSPKRFKEPIDDIFPYVDELKVVVLTRKDLEWAEKNAEKCPESTQLLLQPEWEKEGAVELIIDYVKEHPEWGISLQTHKFMGVR</sequence>
<dbReference type="EMBL" id="FQUS01000001">
    <property type="protein sequence ID" value="SHE31871.1"/>
    <property type="molecule type" value="Genomic_DNA"/>
</dbReference>
<dbReference type="PIRSF" id="PIRSF000370">
    <property type="entry name" value="QueE"/>
    <property type="match status" value="1"/>
</dbReference>
<reference evidence="10 11" key="1">
    <citation type="submission" date="2016-11" db="EMBL/GenBank/DDBJ databases">
        <authorList>
            <person name="Jaros S."/>
            <person name="Januszkiewicz K."/>
            <person name="Wedrychowicz H."/>
        </authorList>
    </citation>
    <scope>NUCLEOTIDE SEQUENCE [LARGE SCALE GENOMIC DNA]</scope>
    <source>
        <strain evidence="10 11">DSM 21986</strain>
    </source>
</reference>
<comment type="subunit">
    <text evidence="8">Homodimer.</text>
</comment>
<protein>
    <recommendedName>
        <fullName evidence="8">7-carboxy-7-deazaguanine synthase</fullName>
        <shortName evidence="8">CDG synthase</shortName>
        <ecNumber evidence="8">4.3.99.3</ecNumber>
    </recommendedName>
    <alternativeName>
        <fullName evidence="8">Queuosine biosynthesis protein QueE</fullName>
    </alternativeName>
</protein>
<dbReference type="GO" id="GO:0051539">
    <property type="term" value="F:4 iron, 4 sulfur cluster binding"/>
    <property type="evidence" value="ECO:0007669"/>
    <property type="project" value="UniProtKB-UniRule"/>
</dbReference>
<dbReference type="GO" id="GO:0016840">
    <property type="term" value="F:carbon-nitrogen lyase activity"/>
    <property type="evidence" value="ECO:0007669"/>
    <property type="project" value="UniProtKB-UniRule"/>
</dbReference>
<comment type="caution">
    <text evidence="8">Lacks conserved residue(s) required for the propagation of feature annotation.</text>
</comment>
<gene>
    <name evidence="8" type="primary">queE</name>
    <name evidence="10" type="ORF">SAMN05443144_10143</name>
</gene>
<dbReference type="PANTHER" id="PTHR42836:SF1">
    <property type="entry name" value="7-CARBOXY-7-DEAZAGUANINE SYNTHASE"/>
    <property type="match status" value="1"/>
</dbReference>
<dbReference type="HAMAP" id="MF_00917">
    <property type="entry name" value="QueE"/>
    <property type="match status" value="1"/>
</dbReference>
<evidence type="ECO:0000256" key="4">
    <source>
        <dbReference type="ARBA" id="ARBA00022842"/>
    </source>
</evidence>
<dbReference type="Proteomes" id="UP000184041">
    <property type="component" value="Unassembled WGS sequence"/>
</dbReference>
<feature type="domain" description="Radical SAM core" evidence="9">
    <location>
        <begin position="37"/>
        <end position="216"/>
    </location>
</feature>
<dbReference type="Gene3D" id="3.20.20.70">
    <property type="entry name" value="Aldolase class I"/>
    <property type="match status" value="1"/>
</dbReference>
<feature type="binding site" evidence="8">
    <location>
        <position position="54"/>
    </location>
    <ligand>
        <name>[4Fe-4S] cluster</name>
        <dbReference type="ChEBI" id="CHEBI:49883"/>
        <note>4Fe-4S-S-AdoMet</note>
    </ligand>
</feature>
<name>A0A1M4SI31_9BACT</name>
<dbReference type="GO" id="GO:0000287">
    <property type="term" value="F:magnesium ion binding"/>
    <property type="evidence" value="ECO:0007669"/>
    <property type="project" value="UniProtKB-UniRule"/>
</dbReference>
<dbReference type="RefSeq" id="WP_073058807.1">
    <property type="nucleotide sequence ID" value="NZ_FQUS01000001.1"/>
</dbReference>
<dbReference type="InterPro" id="IPR058240">
    <property type="entry name" value="rSAM_sf"/>
</dbReference>
<keyword evidence="3 8" id="KW-0479">Metal-binding</keyword>
<feature type="binding site" evidence="8">
    <location>
        <position position="57"/>
    </location>
    <ligand>
        <name>[4Fe-4S] cluster</name>
        <dbReference type="ChEBI" id="CHEBI:49883"/>
        <note>4Fe-4S-S-AdoMet</note>
    </ligand>
</feature>
<dbReference type="GO" id="GO:1904047">
    <property type="term" value="F:S-adenosyl-L-methionine binding"/>
    <property type="evidence" value="ECO:0007669"/>
    <property type="project" value="UniProtKB-UniRule"/>
</dbReference>
<evidence type="ECO:0000256" key="6">
    <source>
        <dbReference type="ARBA" id="ARBA00023014"/>
    </source>
</evidence>
<dbReference type="SUPFAM" id="SSF102114">
    <property type="entry name" value="Radical SAM enzymes"/>
    <property type="match status" value="1"/>
</dbReference>
<evidence type="ECO:0000256" key="3">
    <source>
        <dbReference type="ARBA" id="ARBA00022723"/>
    </source>
</evidence>
<keyword evidence="2 8" id="KW-0949">S-adenosyl-L-methionine</keyword>
<dbReference type="SFLD" id="SFLDS00029">
    <property type="entry name" value="Radical_SAM"/>
    <property type="match status" value="1"/>
</dbReference>
<evidence type="ECO:0000313" key="10">
    <source>
        <dbReference type="EMBL" id="SHE31871.1"/>
    </source>
</evidence>
<keyword evidence="5 8" id="KW-0408">Iron</keyword>
<dbReference type="EC" id="4.3.99.3" evidence="8"/>
<evidence type="ECO:0000313" key="11">
    <source>
        <dbReference type="Proteomes" id="UP000184041"/>
    </source>
</evidence>
<dbReference type="Pfam" id="PF04055">
    <property type="entry name" value="Radical_SAM"/>
    <property type="match status" value="1"/>
</dbReference>
<accession>A0A1M4SI31</accession>
<dbReference type="PROSITE" id="PS51918">
    <property type="entry name" value="RADICAL_SAM"/>
    <property type="match status" value="1"/>
</dbReference>
<comment type="pathway">
    <text evidence="8">Purine metabolism; 7-cyano-7-deazaguanine biosynthesis.</text>
</comment>
<feature type="binding site" evidence="8">
    <location>
        <position position="46"/>
    </location>
    <ligand>
        <name>substrate</name>
    </ligand>
</feature>
<dbReference type="InterPro" id="IPR007197">
    <property type="entry name" value="rSAM"/>
</dbReference>
<feature type="binding site" evidence="8">
    <location>
        <position position="91"/>
    </location>
    <ligand>
        <name>substrate</name>
    </ligand>
</feature>
<dbReference type="InterPro" id="IPR013785">
    <property type="entry name" value="Aldolase_TIM"/>
</dbReference>
<evidence type="ECO:0000259" key="9">
    <source>
        <dbReference type="PROSITE" id="PS51918"/>
    </source>
</evidence>
<evidence type="ECO:0000256" key="8">
    <source>
        <dbReference type="HAMAP-Rule" id="MF_00917"/>
    </source>
</evidence>
<keyword evidence="7 8" id="KW-0456">Lyase</keyword>
<dbReference type="AlphaFoldDB" id="A0A1M4SI31"/>
<comment type="similarity">
    <text evidence="8">Belongs to the radical SAM superfamily. 7-carboxy-7-deazaguanine synthase family.</text>
</comment>
<comment type="catalytic activity">
    <reaction evidence="8">
        <text>6-carboxy-5,6,7,8-tetrahydropterin + H(+) = 7-carboxy-7-carbaguanine + NH4(+)</text>
        <dbReference type="Rhea" id="RHEA:27974"/>
        <dbReference type="ChEBI" id="CHEBI:15378"/>
        <dbReference type="ChEBI" id="CHEBI:28938"/>
        <dbReference type="ChEBI" id="CHEBI:61032"/>
        <dbReference type="ChEBI" id="CHEBI:61036"/>
        <dbReference type="EC" id="4.3.99.3"/>
    </reaction>
</comment>
<dbReference type="OrthoDB" id="9792276at2"/>
<keyword evidence="8" id="KW-0671">Queuosine biosynthesis</keyword>
<evidence type="ECO:0000256" key="5">
    <source>
        <dbReference type="ARBA" id="ARBA00023004"/>
    </source>
</evidence>
<comment type="cofactor">
    <cofactor evidence="8">
        <name>Mg(2+)</name>
        <dbReference type="ChEBI" id="CHEBI:18420"/>
    </cofactor>
</comment>
<evidence type="ECO:0000256" key="2">
    <source>
        <dbReference type="ARBA" id="ARBA00022691"/>
    </source>
</evidence>
<feature type="binding site" evidence="8">
    <location>
        <begin position="56"/>
        <end position="58"/>
    </location>
    <ligand>
        <name>S-adenosyl-L-methionine</name>
        <dbReference type="ChEBI" id="CHEBI:59789"/>
    </ligand>
</feature>
<keyword evidence="1 8" id="KW-0004">4Fe-4S</keyword>
<organism evidence="10 11">
    <name type="scientific">Fodinibius roseus</name>
    <dbReference type="NCBI Taxonomy" id="1194090"/>
    <lineage>
        <taxon>Bacteria</taxon>
        <taxon>Pseudomonadati</taxon>
        <taxon>Balneolota</taxon>
        <taxon>Balneolia</taxon>
        <taxon>Balneolales</taxon>
        <taxon>Balneolaceae</taxon>
        <taxon>Fodinibius</taxon>
    </lineage>
</organism>
<feature type="binding site" evidence="8">
    <location>
        <begin position="31"/>
        <end position="33"/>
    </location>
    <ligand>
        <name>substrate</name>
    </ligand>
</feature>
<feature type="binding site" evidence="8">
    <location>
        <position position="93"/>
    </location>
    <ligand>
        <name>S-adenosyl-L-methionine</name>
        <dbReference type="ChEBI" id="CHEBI:59789"/>
    </ligand>
</feature>
<comment type="function">
    <text evidence="8">Catalyzes the complex heterocyclic radical-mediated conversion of 6-carboxy-5,6,7,8-tetrahydropterin (CPH4) to 7-carboxy-7-deazaguanine (CDG), a step common to the biosynthetic pathways of all 7-deazapurine-containing compounds.</text>
</comment>
<keyword evidence="6 8" id="KW-0411">Iron-sulfur</keyword>
<comment type="cofactor">
    <cofactor evidence="8">
        <name>[4Fe-4S] cluster</name>
        <dbReference type="ChEBI" id="CHEBI:49883"/>
    </cofactor>
    <text evidence="8">Binds 1 [4Fe-4S] cluster. The cluster is coordinated with 3 cysteines and an exchangeable S-adenosyl-L-methionine.</text>
</comment>
<dbReference type="InterPro" id="IPR024924">
    <property type="entry name" value="7-CO-7-deazaguanine_synth-like"/>
</dbReference>
<dbReference type="PANTHER" id="PTHR42836">
    <property type="entry name" value="7-CARBOXY-7-DEAZAGUANINE SYNTHASE"/>
    <property type="match status" value="1"/>
</dbReference>
<evidence type="ECO:0000256" key="7">
    <source>
        <dbReference type="ARBA" id="ARBA00023239"/>
    </source>
</evidence>
<feature type="binding site" evidence="8">
    <location>
        <position position="50"/>
    </location>
    <ligand>
        <name>[4Fe-4S] cluster</name>
        <dbReference type="ChEBI" id="CHEBI:49883"/>
        <note>4Fe-4S-S-AdoMet</note>
    </ligand>
</feature>
<feature type="binding site" evidence="8">
    <location>
        <begin position="134"/>
        <end position="136"/>
    </location>
    <ligand>
        <name>S-adenosyl-L-methionine</name>
        <dbReference type="ChEBI" id="CHEBI:59789"/>
    </ligand>
</feature>
<dbReference type="CDD" id="cd01335">
    <property type="entry name" value="Radical_SAM"/>
    <property type="match status" value="1"/>
</dbReference>
<dbReference type="STRING" id="1194090.SAMN05443144_10143"/>
<keyword evidence="11" id="KW-1185">Reference proteome</keyword>
<keyword evidence="4 8" id="KW-0460">Magnesium</keyword>
<proteinExistence type="inferred from homology"/>
<dbReference type="GO" id="GO:0008616">
    <property type="term" value="P:tRNA queuosine(34) biosynthetic process"/>
    <property type="evidence" value="ECO:0007669"/>
    <property type="project" value="UniProtKB-UniRule"/>
</dbReference>
<dbReference type="UniPathway" id="UPA00391"/>
<comment type="cofactor">
    <cofactor evidence="8">
        <name>S-adenosyl-L-methionine</name>
        <dbReference type="ChEBI" id="CHEBI:59789"/>
    </cofactor>
    <text evidence="8">Binds 1 S-adenosyl-L-methionine per subunit.</text>
</comment>